<name>R9R4T5_9CAUD</name>
<dbReference type="EMBL" id="KC438282">
    <property type="protein sequence ID" value="AGI61826.1"/>
    <property type="molecule type" value="Genomic_DNA"/>
</dbReference>
<dbReference type="GeneID" id="16194972"/>
<evidence type="ECO:0000313" key="2">
    <source>
        <dbReference type="Proteomes" id="UP000014320"/>
    </source>
</evidence>
<protein>
    <submittedName>
        <fullName evidence="1">Uncharacterized protein</fullName>
    </submittedName>
</protein>
<organism evidence="1 2">
    <name type="scientific">Vibrio phage JA-1</name>
    <dbReference type="NCBI Taxonomy" id="1283071"/>
    <lineage>
        <taxon>Viruses</taxon>
        <taxon>Duplodnaviria</taxon>
        <taxon>Heunggongvirae</taxon>
        <taxon>Uroviricota</taxon>
        <taxon>Caudoviricetes</taxon>
        <taxon>Schitoviridae</taxon>
        <taxon>Pacinivirus</taxon>
        <taxon>Pacinivirus VCO139</taxon>
    </lineage>
</organism>
<accession>R9R4T5</accession>
<reference evidence="1 2" key="1">
    <citation type="journal article" date="2013" name="Virol. J.">
        <title>Whole genome sequencing and comparative genomic analyses of two Vibrio cholerae O139 Bengal-specific Podoviruses to other N4-like phages reveal extensive genetic diversity.</title>
        <authorList>
            <person name="Fouts D.E."/>
            <person name="Klumpp J."/>
            <person name="Bishop-Lilly K.A."/>
            <person name="Rajavel M."/>
            <person name="Willner K.M."/>
            <person name="Butani A."/>
            <person name="Henry M."/>
            <person name="Biswas B."/>
            <person name="Li M."/>
            <person name="Albert M.J."/>
            <person name="Loessner M.J."/>
            <person name="Calendar R."/>
            <person name="Sozhamannan S."/>
        </authorList>
    </citation>
    <scope>NUCLEOTIDE SEQUENCE [LARGE SCALE GENOMIC DNA]</scope>
</reference>
<evidence type="ECO:0000313" key="1">
    <source>
        <dbReference type="EMBL" id="AGI61826.1"/>
    </source>
</evidence>
<dbReference type="KEGG" id="vg:16194972"/>
<dbReference type="Proteomes" id="UP000014320">
    <property type="component" value="Segment"/>
</dbReference>
<dbReference type="OrthoDB" id="37485at10239"/>
<sequence length="63" mass="7489">MKLVQTYAVLPDLKRLIGFKLEYLGTWFTVFKFEIEPSYNRYAPDNIIPIPRRTTWSDFSETA</sequence>
<dbReference type="RefSeq" id="YP_008126837.1">
    <property type="nucleotide sequence ID" value="NC_021540.1"/>
</dbReference>
<gene>
    <name evidence="1" type="ORF">JA1_0074</name>
</gene>
<proteinExistence type="predicted"/>